<sequence length="345" mass="38749">MASLLSVGQKIRGRISTYSIVQELHRAADQGAVYLGANENGAKCIVKSIRGHWRLENEASVLRKYQAMSPLFRPLEDEILDPVDPPSIVLKYLDSDLRAESNRQRLSRPDIKKVAKSVLEALRILHQDGMVHTDIKLDNIFVNLGQKNGDSERFTAIQLGDCGGVVSKDSKFASEPGHLIGASFTRSPEAQLGLPWGTATDIWSFGNAILTLLYGGGFHLFNPANEGYKPEDELFELVVLSRMHRYFGPFPESFQEIADDNAAGIVDFIHSMGPPTKPFARVTRREIPPADRDFILKIMKLDYRDRPTTEQLLEDEWFSESSEDTREPLSSAQQDRSTFKEKVVE</sequence>
<evidence type="ECO:0000313" key="7">
    <source>
        <dbReference type="Proteomes" id="UP000305883"/>
    </source>
</evidence>
<dbReference type="Pfam" id="PF00069">
    <property type="entry name" value="Pkinase"/>
    <property type="match status" value="1"/>
</dbReference>
<evidence type="ECO:0000259" key="5">
    <source>
        <dbReference type="PROSITE" id="PS50011"/>
    </source>
</evidence>
<organism evidence="6 7">
    <name type="scientific">Colletotrichum higginsianum</name>
    <dbReference type="NCBI Taxonomy" id="80884"/>
    <lineage>
        <taxon>Eukaryota</taxon>
        <taxon>Fungi</taxon>
        <taxon>Dikarya</taxon>
        <taxon>Ascomycota</taxon>
        <taxon>Pezizomycotina</taxon>
        <taxon>Sordariomycetes</taxon>
        <taxon>Hypocreomycetidae</taxon>
        <taxon>Glomerellales</taxon>
        <taxon>Glomerellaceae</taxon>
        <taxon>Colletotrichum</taxon>
        <taxon>Colletotrichum destructivum species complex</taxon>
    </lineage>
</organism>
<reference evidence="6 7" key="1">
    <citation type="journal article" date="2019" name="Genome Biol. Evol.">
        <title>Genomic Plasticity Mediated by Transposable Elements in the Plant Pathogenic Fungus Colletotrichum higginsianum.</title>
        <authorList>
            <person name="Tsushima A."/>
            <person name="Gan P."/>
            <person name="Kumakura N."/>
            <person name="Narusaka M."/>
            <person name="Takano Y."/>
            <person name="Narusaka Y."/>
            <person name="Shirasu K."/>
        </authorList>
    </citation>
    <scope>NUCLEOTIDE SEQUENCE [LARGE SCALE GENOMIC DNA]</scope>
    <source>
        <strain evidence="6 7">MAFF305635-RFP</strain>
    </source>
</reference>
<dbReference type="PANTHER" id="PTHR24055">
    <property type="entry name" value="MITOGEN-ACTIVATED PROTEIN KINASE"/>
    <property type="match status" value="1"/>
</dbReference>
<feature type="region of interest" description="Disordered" evidence="4">
    <location>
        <begin position="314"/>
        <end position="345"/>
    </location>
</feature>
<dbReference type="Gene3D" id="1.10.510.10">
    <property type="entry name" value="Transferase(Phosphotransferase) domain 1"/>
    <property type="match status" value="1"/>
</dbReference>
<dbReference type="OrthoDB" id="5979581at2759"/>
<evidence type="ECO:0000256" key="2">
    <source>
        <dbReference type="ARBA" id="ARBA00022741"/>
    </source>
</evidence>
<gene>
    <name evidence="6" type="ORF">CH35J_005111</name>
</gene>
<dbReference type="PROSITE" id="PS50011">
    <property type="entry name" value="PROTEIN_KINASE_DOM"/>
    <property type="match status" value="1"/>
</dbReference>
<keyword evidence="1" id="KW-0723">Serine/threonine-protein kinase</keyword>
<keyword evidence="2" id="KW-0547">Nucleotide-binding</keyword>
<evidence type="ECO:0000256" key="4">
    <source>
        <dbReference type="SAM" id="MobiDB-lite"/>
    </source>
</evidence>
<dbReference type="InterPro" id="IPR050117">
    <property type="entry name" value="MAPK"/>
</dbReference>
<dbReference type="SMART" id="SM00220">
    <property type="entry name" value="S_TKc"/>
    <property type="match status" value="1"/>
</dbReference>
<proteinExistence type="predicted"/>
<protein>
    <submittedName>
        <fullName evidence="6">Serine/threonine-protein kinase US3</fullName>
    </submittedName>
</protein>
<comment type="caution">
    <text evidence="6">The sequence shown here is derived from an EMBL/GenBank/DDBJ whole genome shotgun (WGS) entry which is preliminary data.</text>
</comment>
<dbReference type="EMBL" id="MWPZ01000004">
    <property type="protein sequence ID" value="TID00059.1"/>
    <property type="molecule type" value="Genomic_DNA"/>
</dbReference>
<dbReference type="AlphaFoldDB" id="A0A4T0W442"/>
<dbReference type="SUPFAM" id="SSF56112">
    <property type="entry name" value="Protein kinase-like (PK-like)"/>
    <property type="match status" value="1"/>
</dbReference>
<dbReference type="InterPro" id="IPR008271">
    <property type="entry name" value="Ser/Thr_kinase_AS"/>
</dbReference>
<dbReference type="GO" id="GO:0004674">
    <property type="term" value="F:protein serine/threonine kinase activity"/>
    <property type="evidence" value="ECO:0007669"/>
    <property type="project" value="UniProtKB-KW"/>
</dbReference>
<name>A0A4T0W442_9PEZI</name>
<dbReference type="InterPro" id="IPR011009">
    <property type="entry name" value="Kinase-like_dom_sf"/>
</dbReference>
<evidence type="ECO:0000256" key="3">
    <source>
        <dbReference type="ARBA" id="ARBA00022840"/>
    </source>
</evidence>
<keyword evidence="6" id="KW-0808">Transferase</keyword>
<dbReference type="PROSITE" id="PS00108">
    <property type="entry name" value="PROTEIN_KINASE_ST"/>
    <property type="match status" value="1"/>
</dbReference>
<dbReference type="InterPro" id="IPR000719">
    <property type="entry name" value="Prot_kinase_dom"/>
</dbReference>
<evidence type="ECO:0000256" key="1">
    <source>
        <dbReference type="ARBA" id="ARBA00022527"/>
    </source>
</evidence>
<feature type="domain" description="Protein kinase" evidence="5">
    <location>
        <begin position="1"/>
        <end position="318"/>
    </location>
</feature>
<dbReference type="GO" id="GO:0005524">
    <property type="term" value="F:ATP binding"/>
    <property type="evidence" value="ECO:0007669"/>
    <property type="project" value="UniProtKB-KW"/>
</dbReference>
<dbReference type="Proteomes" id="UP000305883">
    <property type="component" value="Unassembled WGS sequence"/>
</dbReference>
<evidence type="ECO:0000313" key="6">
    <source>
        <dbReference type="EMBL" id="TID00059.1"/>
    </source>
</evidence>
<keyword evidence="3" id="KW-0067">ATP-binding</keyword>
<keyword evidence="6" id="KW-0418">Kinase</keyword>
<accession>A0A4T0W442</accession>